<dbReference type="Proteomes" id="UP000011991">
    <property type="component" value="Unassembled WGS sequence"/>
</dbReference>
<protein>
    <submittedName>
        <fullName evidence="2">RNA-directed DNA polymerase (Reverse transcriptase)</fullName>
    </submittedName>
</protein>
<name>M5S1P9_9BACT</name>
<keyword evidence="2" id="KW-0808">Transferase</keyword>
<accession>M5S1P9</accession>
<gene>
    <name evidence="2" type="ORF">RMSM_01492</name>
</gene>
<reference evidence="2 3" key="1">
    <citation type="journal article" date="2013" name="Mar. Genomics">
        <title>Expression of sulfatases in Rhodopirellula baltica and the diversity of sulfatases in the genus Rhodopirellula.</title>
        <authorList>
            <person name="Wegner C.E."/>
            <person name="Richter-Heitmann T."/>
            <person name="Klindworth A."/>
            <person name="Klockow C."/>
            <person name="Richter M."/>
            <person name="Achstetter T."/>
            <person name="Glockner F.O."/>
            <person name="Harder J."/>
        </authorList>
    </citation>
    <scope>NUCLEOTIDE SEQUENCE [LARGE SCALE GENOMIC DNA]</scope>
    <source>
        <strain evidence="2 3">SM1</strain>
    </source>
</reference>
<evidence type="ECO:0000313" key="2">
    <source>
        <dbReference type="EMBL" id="EMI21582.1"/>
    </source>
</evidence>
<dbReference type="PATRIC" id="fig|1265738.3.peg.1481"/>
<evidence type="ECO:0000313" key="3">
    <source>
        <dbReference type="Proteomes" id="UP000011991"/>
    </source>
</evidence>
<dbReference type="AlphaFoldDB" id="M5S1P9"/>
<feature type="domain" description="Group II intron maturase-specific" evidence="1">
    <location>
        <begin position="2"/>
        <end position="58"/>
    </location>
</feature>
<proteinExistence type="predicted"/>
<keyword evidence="2" id="KW-0695">RNA-directed DNA polymerase</keyword>
<dbReference type="Pfam" id="PF08388">
    <property type="entry name" value="GIIM"/>
    <property type="match status" value="1"/>
</dbReference>
<dbReference type="InterPro" id="IPR013597">
    <property type="entry name" value="Mat_intron_G2"/>
</dbReference>
<sequence>MSMKKRFAEFRSYAIGWLGYFQLDQVKTTFSTLDKWLRRRVRACYWKQWKKSKTRLRNLMSLGLSYWEARPFAFSGKGPWRLSKTSGVQRALSSEYLKSEGILSLLERWQQLASSRRIARVADPHAR</sequence>
<dbReference type="EMBL" id="ANOG01000226">
    <property type="protein sequence ID" value="EMI21582.1"/>
    <property type="molecule type" value="Genomic_DNA"/>
</dbReference>
<comment type="caution">
    <text evidence="2">The sequence shown here is derived from an EMBL/GenBank/DDBJ whole genome shotgun (WGS) entry which is preliminary data.</text>
</comment>
<dbReference type="GO" id="GO:0003964">
    <property type="term" value="F:RNA-directed DNA polymerase activity"/>
    <property type="evidence" value="ECO:0007669"/>
    <property type="project" value="UniProtKB-KW"/>
</dbReference>
<organism evidence="2 3">
    <name type="scientific">Rhodopirellula maiorica SM1</name>
    <dbReference type="NCBI Taxonomy" id="1265738"/>
    <lineage>
        <taxon>Bacteria</taxon>
        <taxon>Pseudomonadati</taxon>
        <taxon>Planctomycetota</taxon>
        <taxon>Planctomycetia</taxon>
        <taxon>Pirellulales</taxon>
        <taxon>Pirellulaceae</taxon>
        <taxon>Novipirellula</taxon>
    </lineage>
</organism>
<keyword evidence="3" id="KW-1185">Reference proteome</keyword>
<keyword evidence="2" id="KW-0548">Nucleotidyltransferase</keyword>
<evidence type="ECO:0000259" key="1">
    <source>
        <dbReference type="Pfam" id="PF08388"/>
    </source>
</evidence>